<dbReference type="OrthoDB" id="3230070at2759"/>
<dbReference type="AlphaFoldDB" id="A0A2I0ULQ7"/>
<name>A0A2I0ULQ7_LIMLA</name>
<evidence type="ECO:0000313" key="2">
    <source>
        <dbReference type="Proteomes" id="UP000233556"/>
    </source>
</evidence>
<gene>
    <name evidence="1" type="ORF">llap_2700</name>
</gene>
<dbReference type="Proteomes" id="UP000233556">
    <property type="component" value="Unassembled WGS sequence"/>
</dbReference>
<reference evidence="2" key="1">
    <citation type="submission" date="2017-11" db="EMBL/GenBank/DDBJ databases">
        <authorList>
            <person name="Lima N.C."/>
            <person name="Parody-Merino A.M."/>
            <person name="Battley P.F."/>
            <person name="Fidler A.E."/>
            <person name="Prosdocimi F."/>
        </authorList>
    </citation>
    <scope>NUCLEOTIDE SEQUENCE [LARGE SCALE GENOMIC DNA]</scope>
</reference>
<dbReference type="PANTHER" id="PTHR33332">
    <property type="entry name" value="REVERSE TRANSCRIPTASE DOMAIN-CONTAINING PROTEIN"/>
    <property type="match status" value="1"/>
</dbReference>
<proteinExistence type="predicted"/>
<protein>
    <recommendedName>
        <fullName evidence="3">Rna-directed dna polymerase from mobile element jockey-like</fullName>
    </recommendedName>
</protein>
<sequence length="129" mass="15150">MRFNKVKCKVLQLDWGNPQYQYRLRDEGIESTRVEKGLGLLVDGKLDMSQQCVLTAQKVNCILWCIKRGVSCRWKEVILPLYSALVRPHPQYCIQLWSTKHKKGMDLLEQFQRRATEMVRGMDLSYEKG</sequence>
<evidence type="ECO:0008006" key="3">
    <source>
        <dbReference type="Google" id="ProtNLM"/>
    </source>
</evidence>
<evidence type="ECO:0000313" key="1">
    <source>
        <dbReference type="EMBL" id="PKU46986.1"/>
    </source>
</evidence>
<organism evidence="1 2">
    <name type="scientific">Limosa lapponica baueri</name>
    <dbReference type="NCBI Taxonomy" id="1758121"/>
    <lineage>
        <taxon>Eukaryota</taxon>
        <taxon>Metazoa</taxon>
        <taxon>Chordata</taxon>
        <taxon>Craniata</taxon>
        <taxon>Vertebrata</taxon>
        <taxon>Euteleostomi</taxon>
        <taxon>Archelosauria</taxon>
        <taxon>Archosauria</taxon>
        <taxon>Dinosauria</taxon>
        <taxon>Saurischia</taxon>
        <taxon>Theropoda</taxon>
        <taxon>Coelurosauria</taxon>
        <taxon>Aves</taxon>
        <taxon>Neognathae</taxon>
        <taxon>Neoaves</taxon>
        <taxon>Charadriiformes</taxon>
        <taxon>Scolopacidae</taxon>
        <taxon>Limosa</taxon>
    </lineage>
</organism>
<accession>A0A2I0ULQ7</accession>
<dbReference type="EMBL" id="KZ505692">
    <property type="protein sequence ID" value="PKU46986.1"/>
    <property type="molecule type" value="Genomic_DNA"/>
</dbReference>
<keyword evidence="2" id="KW-1185">Reference proteome</keyword>
<reference evidence="2" key="2">
    <citation type="submission" date="2017-12" db="EMBL/GenBank/DDBJ databases">
        <title>Genome sequence of the Bar-tailed Godwit (Limosa lapponica baueri).</title>
        <authorList>
            <person name="Lima N.C.B."/>
            <person name="Parody-Merino A.M."/>
            <person name="Battley P.F."/>
            <person name="Fidler A.E."/>
            <person name="Prosdocimi F."/>
        </authorList>
    </citation>
    <scope>NUCLEOTIDE SEQUENCE [LARGE SCALE GENOMIC DNA]</scope>
</reference>